<dbReference type="PANTHER" id="PTHR46174">
    <property type="entry name" value="CXXC-TYPE ZINC FINGER PROTEIN 1"/>
    <property type="match status" value="1"/>
</dbReference>
<evidence type="ECO:0000313" key="8">
    <source>
        <dbReference type="EMBL" id="EDR14565.1"/>
    </source>
</evidence>
<accession>B0CTV5</accession>
<dbReference type="Pfam" id="PF00628">
    <property type="entry name" value="PHD"/>
    <property type="match status" value="1"/>
</dbReference>
<gene>
    <name evidence="8" type="ORF">LACBIDRAFT_305280</name>
</gene>
<dbReference type="RefSeq" id="XP_001875124.1">
    <property type="nucleotide sequence ID" value="XM_001875089.1"/>
</dbReference>
<keyword evidence="3" id="KW-0863">Zinc-finger</keyword>
<dbReference type="SUPFAM" id="SSF57903">
    <property type="entry name" value="FYVE/PHD zinc finger"/>
    <property type="match status" value="1"/>
</dbReference>
<keyword evidence="2" id="KW-0479">Metal-binding</keyword>
<evidence type="ECO:0000256" key="2">
    <source>
        <dbReference type="ARBA" id="ARBA00022723"/>
    </source>
</evidence>
<dbReference type="GO" id="GO:0048188">
    <property type="term" value="C:Set1C/COMPASS complex"/>
    <property type="evidence" value="ECO:0007669"/>
    <property type="project" value="InterPro"/>
</dbReference>
<dbReference type="SMART" id="SM00249">
    <property type="entry name" value="PHD"/>
    <property type="match status" value="1"/>
</dbReference>
<dbReference type="GO" id="GO:0045893">
    <property type="term" value="P:positive regulation of DNA-templated transcription"/>
    <property type="evidence" value="ECO:0007669"/>
    <property type="project" value="TreeGrafter"/>
</dbReference>
<keyword evidence="4" id="KW-0862">Zinc</keyword>
<evidence type="ECO:0000313" key="9">
    <source>
        <dbReference type="Proteomes" id="UP000001194"/>
    </source>
</evidence>
<feature type="region of interest" description="Disordered" evidence="6">
    <location>
        <begin position="1"/>
        <end position="68"/>
    </location>
</feature>
<dbReference type="InterPro" id="IPR001965">
    <property type="entry name" value="Znf_PHD"/>
</dbReference>
<dbReference type="OrthoDB" id="436852at2759"/>
<evidence type="ECO:0000256" key="3">
    <source>
        <dbReference type="ARBA" id="ARBA00022771"/>
    </source>
</evidence>
<dbReference type="EMBL" id="DS547092">
    <property type="protein sequence ID" value="EDR14565.1"/>
    <property type="molecule type" value="Genomic_DNA"/>
</dbReference>
<evidence type="ECO:0000256" key="1">
    <source>
        <dbReference type="ARBA" id="ARBA00004123"/>
    </source>
</evidence>
<dbReference type="GeneID" id="6070242"/>
<keyword evidence="5" id="KW-0539">Nucleus</keyword>
<comment type="subcellular location">
    <subcellularLocation>
        <location evidence="1">Nucleus</location>
    </subcellularLocation>
</comment>
<proteinExistence type="predicted"/>
<dbReference type="Gene3D" id="3.30.40.10">
    <property type="entry name" value="Zinc/RING finger domain, C3HC4 (zinc finger)"/>
    <property type="match status" value="1"/>
</dbReference>
<reference evidence="8 9" key="1">
    <citation type="journal article" date="2008" name="Nature">
        <title>The genome of Laccaria bicolor provides insights into mycorrhizal symbiosis.</title>
        <authorList>
            <person name="Martin F."/>
            <person name="Aerts A."/>
            <person name="Ahren D."/>
            <person name="Brun A."/>
            <person name="Danchin E.G.J."/>
            <person name="Duchaussoy F."/>
            <person name="Gibon J."/>
            <person name="Kohler A."/>
            <person name="Lindquist E."/>
            <person name="Pereda V."/>
            <person name="Salamov A."/>
            <person name="Shapiro H.J."/>
            <person name="Wuyts J."/>
            <person name="Blaudez D."/>
            <person name="Buee M."/>
            <person name="Brokstein P."/>
            <person name="Canbaeck B."/>
            <person name="Cohen D."/>
            <person name="Courty P.E."/>
            <person name="Coutinho P.M."/>
            <person name="Delaruelle C."/>
            <person name="Detter J.C."/>
            <person name="Deveau A."/>
            <person name="DiFazio S."/>
            <person name="Duplessis S."/>
            <person name="Fraissinet-Tachet L."/>
            <person name="Lucic E."/>
            <person name="Frey-Klett P."/>
            <person name="Fourrey C."/>
            <person name="Feussner I."/>
            <person name="Gay G."/>
            <person name="Grimwood J."/>
            <person name="Hoegger P.J."/>
            <person name="Jain P."/>
            <person name="Kilaru S."/>
            <person name="Labbe J."/>
            <person name="Lin Y.C."/>
            <person name="Legue V."/>
            <person name="Le Tacon F."/>
            <person name="Marmeisse R."/>
            <person name="Melayah D."/>
            <person name="Montanini B."/>
            <person name="Muratet M."/>
            <person name="Nehls U."/>
            <person name="Niculita-Hirzel H."/>
            <person name="Oudot-Le Secq M.P."/>
            <person name="Peter M."/>
            <person name="Quesneville H."/>
            <person name="Rajashekar B."/>
            <person name="Reich M."/>
            <person name="Rouhier N."/>
            <person name="Schmutz J."/>
            <person name="Yin T."/>
            <person name="Chalot M."/>
            <person name="Henrissat B."/>
            <person name="Kuees U."/>
            <person name="Lucas S."/>
            <person name="Van de Peer Y."/>
            <person name="Podila G.K."/>
            <person name="Polle A."/>
            <person name="Pukkila P.J."/>
            <person name="Richardson P.M."/>
            <person name="Rouze P."/>
            <person name="Sanders I.R."/>
            <person name="Stajich J.E."/>
            <person name="Tunlid A."/>
            <person name="Tuskan G."/>
            <person name="Grigoriev I.V."/>
        </authorList>
    </citation>
    <scope>NUCLEOTIDE SEQUENCE [LARGE SCALE GENOMIC DNA]</scope>
    <source>
        <strain evidence="9">S238N-H82 / ATCC MYA-4686</strain>
    </source>
</reference>
<keyword evidence="9" id="KW-1185">Reference proteome</keyword>
<evidence type="ECO:0000259" key="7">
    <source>
        <dbReference type="SMART" id="SM00249"/>
    </source>
</evidence>
<feature type="compositionally biased region" description="Low complexity" evidence="6">
    <location>
        <begin position="1"/>
        <end position="18"/>
    </location>
</feature>
<dbReference type="InterPro" id="IPR011011">
    <property type="entry name" value="Znf_FYVE_PHD"/>
</dbReference>
<evidence type="ECO:0000256" key="6">
    <source>
        <dbReference type="SAM" id="MobiDB-lite"/>
    </source>
</evidence>
<dbReference type="AlphaFoldDB" id="B0CTV5"/>
<feature type="domain" description="Zinc finger PHD-type" evidence="7">
    <location>
        <begin position="79"/>
        <end position="125"/>
    </location>
</feature>
<sequence length="156" mass="16818">MSTRARTRAAASASAAASVAKPGSSTSTQKQSKPVSQFRKSVKGTKAAEQIEKENVNGKSVQSVAKKGRSKATMLKPVHCMCSMGDDGSPMILCAECKIWYHFTCVDISEPEAEEIGIYICPSCTETSGRRTTCESNYIPFLTVVGQKFIFCVTFA</sequence>
<dbReference type="InterPro" id="IPR013083">
    <property type="entry name" value="Znf_RING/FYVE/PHD"/>
</dbReference>
<dbReference type="GO" id="GO:0008270">
    <property type="term" value="F:zinc ion binding"/>
    <property type="evidence" value="ECO:0007669"/>
    <property type="project" value="UniProtKB-KW"/>
</dbReference>
<dbReference type="HOGENOM" id="CLU_1964710_0_0_1"/>
<dbReference type="Proteomes" id="UP000001194">
    <property type="component" value="Unassembled WGS sequence"/>
</dbReference>
<dbReference type="KEGG" id="lbc:LACBIDRAFT_305280"/>
<protein>
    <submittedName>
        <fullName evidence="8">Predicted protein</fullName>
    </submittedName>
</protein>
<feature type="compositionally biased region" description="Polar residues" evidence="6">
    <location>
        <begin position="23"/>
        <end position="39"/>
    </location>
</feature>
<dbReference type="InterPro" id="IPR037869">
    <property type="entry name" value="Spp1/CFP1"/>
</dbReference>
<dbReference type="PANTHER" id="PTHR46174:SF1">
    <property type="entry name" value="CXXC-TYPE ZINC FINGER PROTEIN 1"/>
    <property type="match status" value="1"/>
</dbReference>
<organism evidence="9">
    <name type="scientific">Laccaria bicolor (strain S238N-H82 / ATCC MYA-4686)</name>
    <name type="common">Bicoloured deceiver</name>
    <name type="synonym">Laccaria laccata var. bicolor</name>
    <dbReference type="NCBI Taxonomy" id="486041"/>
    <lineage>
        <taxon>Eukaryota</taxon>
        <taxon>Fungi</taxon>
        <taxon>Dikarya</taxon>
        <taxon>Basidiomycota</taxon>
        <taxon>Agaricomycotina</taxon>
        <taxon>Agaricomycetes</taxon>
        <taxon>Agaricomycetidae</taxon>
        <taxon>Agaricales</taxon>
        <taxon>Agaricineae</taxon>
        <taxon>Hydnangiaceae</taxon>
        <taxon>Laccaria</taxon>
    </lineage>
</organism>
<dbReference type="InParanoid" id="B0CTV5"/>
<dbReference type="PROSITE" id="PS01359">
    <property type="entry name" value="ZF_PHD_1"/>
    <property type="match status" value="1"/>
</dbReference>
<dbReference type="STRING" id="486041.B0CTV5"/>
<dbReference type="InterPro" id="IPR019786">
    <property type="entry name" value="Zinc_finger_PHD-type_CS"/>
</dbReference>
<dbReference type="InterPro" id="IPR019787">
    <property type="entry name" value="Znf_PHD-finger"/>
</dbReference>
<evidence type="ECO:0000256" key="5">
    <source>
        <dbReference type="ARBA" id="ARBA00023242"/>
    </source>
</evidence>
<evidence type="ECO:0000256" key="4">
    <source>
        <dbReference type="ARBA" id="ARBA00022833"/>
    </source>
</evidence>
<name>B0CTV5_LACBS</name>